<dbReference type="SMART" id="SM00382">
    <property type="entry name" value="AAA"/>
    <property type="match status" value="1"/>
</dbReference>
<accession>A0A0V7ZME4</accession>
<name>A0A0V7ZME4_9CYAN</name>
<dbReference type="Gene3D" id="3.40.50.300">
    <property type="entry name" value="P-loop containing nucleotide triphosphate hydrolases"/>
    <property type="match status" value="1"/>
</dbReference>
<dbReference type="OrthoDB" id="9806903at2"/>
<dbReference type="GO" id="GO:0005524">
    <property type="term" value="F:ATP binding"/>
    <property type="evidence" value="ECO:0007669"/>
    <property type="project" value="UniProtKB-KW"/>
</dbReference>
<feature type="domain" description="AAA+ ATPase" evidence="4">
    <location>
        <begin position="446"/>
        <end position="578"/>
    </location>
</feature>
<dbReference type="InterPro" id="IPR050221">
    <property type="entry name" value="26S_Proteasome_ATPase"/>
</dbReference>
<dbReference type="EMBL" id="LMTZ01000105">
    <property type="protein sequence ID" value="KST65681.1"/>
    <property type="molecule type" value="Genomic_DNA"/>
</dbReference>
<dbReference type="InterPro" id="IPR027417">
    <property type="entry name" value="P-loop_NTPase"/>
</dbReference>
<evidence type="ECO:0000259" key="4">
    <source>
        <dbReference type="SMART" id="SM00382"/>
    </source>
</evidence>
<dbReference type="InterPro" id="IPR003593">
    <property type="entry name" value="AAA+_ATPase"/>
</dbReference>
<dbReference type="InterPro" id="IPR003959">
    <property type="entry name" value="ATPase_AAA_core"/>
</dbReference>
<dbReference type="AlphaFoldDB" id="A0A0V7ZME4"/>
<dbReference type="Pfam" id="PF00004">
    <property type="entry name" value="AAA"/>
    <property type="match status" value="1"/>
</dbReference>
<comment type="similarity">
    <text evidence="1">Belongs to the AAA ATPase family.</text>
</comment>
<dbReference type="CDD" id="cd19481">
    <property type="entry name" value="RecA-like_protease"/>
    <property type="match status" value="1"/>
</dbReference>
<keyword evidence="6" id="KW-1185">Reference proteome</keyword>
<dbReference type="PANTHER" id="PTHR23073">
    <property type="entry name" value="26S PROTEASOME REGULATORY SUBUNIT"/>
    <property type="match status" value="1"/>
</dbReference>
<dbReference type="GO" id="GO:0016887">
    <property type="term" value="F:ATP hydrolysis activity"/>
    <property type="evidence" value="ECO:0007669"/>
    <property type="project" value="InterPro"/>
</dbReference>
<evidence type="ECO:0000313" key="6">
    <source>
        <dbReference type="Proteomes" id="UP000053372"/>
    </source>
</evidence>
<protein>
    <recommendedName>
        <fullName evidence="4">AAA+ ATPase domain-containing protein</fullName>
    </recommendedName>
</protein>
<keyword evidence="2" id="KW-0547">Nucleotide-binding</keyword>
<comment type="caution">
    <text evidence="5">The sequence shown here is derived from an EMBL/GenBank/DDBJ whole genome shotgun (WGS) entry which is preliminary data.</text>
</comment>
<organism evidence="5 6">
    <name type="scientific">Mastigocoleus testarum BC008</name>
    <dbReference type="NCBI Taxonomy" id="371196"/>
    <lineage>
        <taxon>Bacteria</taxon>
        <taxon>Bacillati</taxon>
        <taxon>Cyanobacteriota</taxon>
        <taxon>Cyanophyceae</taxon>
        <taxon>Nostocales</taxon>
        <taxon>Hapalosiphonaceae</taxon>
        <taxon>Mastigocoleus</taxon>
    </lineage>
</organism>
<dbReference type="RefSeq" id="WP_027844466.1">
    <property type="nucleotide sequence ID" value="NZ_LMTZ01000105.1"/>
</dbReference>
<evidence type="ECO:0000256" key="2">
    <source>
        <dbReference type="ARBA" id="ARBA00022741"/>
    </source>
</evidence>
<sequence>MTLTPSHQVSQQDLIYLLNAIDKIRQRLQSCIDGKEYPQDSQLELIEELSATIAEQEYLPAFEVLCKSFNLSKLERQLLLLCIGWELDSHFNKLIAQIQNNSQIHYPTFNLALTIFSDFSFELFHYQSPLRNWELISISDKTALINSPLRVNRRLLYHLLGDNKIDRELQSRIKPIPADTYSKDLSSTHSQIVKQILQQWQTTVKNPFIQLCGTQVSCKLHIAARVSKEIGWALYYTSAMFLPTKVTDLDRLILLWKREHRLVPSILFLDCENLNDTDASRQTALNFFLDNINAPIIISSPEPLQLSRRSITTWEVKPLTNQEQRSIWFENLGDYSSQLESQIDLLVTNFQLTPEAIANATHTALSQTSALNDEKELKAALWNSCRAQARPSLDNLATRIEAKATWDDLILPEQPKLILKEMIAHLSQRSVVYEKWGFGGKNNRGLGTCALFAGVPGTGKTMAAEVIARELNLDVYKIDLSATVSKYIGETEKNLAKLFDAAEVGGVILLFDEGDALFGKRSEVKDSKDRYANMEVSYLLQRLEDYNGLSIITTNIKDALDTAFLRRLRFVVEFPFPNEEERIKIWQRVFPHGVLDIDESRDFEKLGRLNVAGGNIKSIALRAAFRAAQEGKKIQMIHLLEATQSEYIKLERTLTPNETYDWV</sequence>
<evidence type="ECO:0000256" key="3">
    <source>
        <dbReference type="ARBA" id="ARBA00022840"/>
    </source>
</evidence>
<dbReference type="Pfam" id="PF22977">
    <property type="entry name" value="WHD"/>
    <property type="match status" value="1"/>
</dbReference>
<reference evidence="5 6" key="1">
    <citation type="journal article" date="2015" name="Genome Announc.">
        <title>Draft Genome of the Euendolithic (true boring) Cyanobacterium Mastigocoleus testarum strain BC008.</title>
        <authorList>
            <person name="Guida B.S."/>
            <person name="Garcia-Pichel F."/>
        </authorList>
    </citation>
    <scope>NUCLEOTIDE SEQUENCE [LARGE SCALE GENOMIC DNA]</scope>
    <source>
        <strain evidence="5 6">BC008</strain>
    </source>
</reference>
<dbReference type="InterPro" id="IPR054472">
    <property type="entry name" value="WHD"/>
</dbReference>
<keyword evidence="3" id="KW-0067">ATP-binding</keyword>
<evidence type="ECO:0000256" key="1">
    <source>
        <dbReference type="ARBA" id="ARBA00006914"/>
    </source>
</evidence>
<dbReference type="Proteomes" id="UP000053372">
    <property type="component" value="Unassembled WGS sequence"/>
</dbReference>
<evidence type="ECO:0000313" key="5">
    <source>
        <dbReference type="EMBL" id="KST65681.1"/>
    </source>
</evidence>
<dbReference type="SUPFAM" id="SSF52540">
    <property type="entry name" value="P-loop containing nucleoside triphosphate hydrolases"/>
    <property type="match status" value="1"/>
</dbReference>
<proteinExistence type="inferred from homology"/>
<gene>
    <name evidence="5" type="ORF">BC008_22135</name>
</gene>